<organism evidence="1 2">
    <name type="scientific">Nitrosospira multiformis</name>
    <dbReference type="NCBI Taxonomy" id="1231"/>
    <lineage>
        <taxon>Bacteria</taxon>
        <taxon>Pseudomonadati</taxon>
        <taxon>Pseudomonadota</taxon>
        <taxon>Betaproteobacteria</taxon>
        <taxon>Nitrosomonadales</taxon>
        <taxon>Nitrosomonadaceae</taxon>
        <taxon>Nitrosospira</taxon>
    </lineage>
</organism>
<protein>
    <submittedName>
        <fullName evidence="1">Uncharacterized protein</fullName>
    </submittedName>
</protein>
<reference evidence="1 2" key="1">
    <citation type="submission" date="2018-04" db="EMBL/GenBank/DDBJ databases">
        <title>Active sludge and wastewater microbial communities from Klosterneuburg, Austria.</title>
        <authorList>
            <person name="Wagner M."/>
        </authorList>
    </citation>
    <scope>NUCLEOTIDE SEQUENCE [LARGE SCALE GENOMIC DNA]</scope>
    <source>
        <strain evidence="1 2">Nl12</strain>
    </source>
</reference>
<name>A0A2T5I1X1_9PROT</name>
<evidence type="ECO:0000313" key="2">
    <source>
        <dbReference type="Proteomes" id="UP000244152"/>
    </source>
</evidence>
<dbReference type="InterPro" id="IPR036390">
    <property type="entry name" value="WH_DNA-bd_sf"/>
</dbReference>
<comment type="caution">
    <text evidence="1">The sequence shown here is derived from an EMBL/GenBank/DDBJ whole genome shotgun (WGS) entry which is preliminary data.</text>
</comment>
<dbReference type="SUPFAM" id="SSF46785">
    <property type="entry name" value="Winged helix' DNA-binding domain"/>
    <property type="match status" value="1"/>
</dbReference>
<dbReference type="Proteomes" id="UP000244152">
    <property type="component" value="Unassembled WGS sequence"/>
</dbReference>
<evidence type="ECO:0000313" key="1">
    <source>
        <dbReference type="EMBL" id="PTQ77809.1"/>
    </source>
</evidence>
<dbReference type="RefSeq" id="WP_107763371.1">
    <property type="nucleotide sequence ID" value="NZ_QAOK01000048.1"/>
</dbReference>
<sequence length="226" mass="26514">MSYRVKPWVKMPTRWIWDGRMAEQFRWGNSVVTKSTTIAALQLWVTMLTWAEEIKSKEGEVIQLTDLTYDGLMEITGMSRKLVSCGLDALEETKLIERKGIGRRNLYLIQDCINGYWCKLPARALYDEEQKIRAFHTFQRRSMCEMDAMKLFLYYAAVRDKDRQYTIASFKTISQKTSVPENRITRANAFLLNATLLSNISHEKTSNKKQNEPNKYYLKGYLDMFI</sequence>
<proteinExistence type="predicted"/>
<dbReference type="AlphaFoldDB" id="A0A2T5I1X1"/>
<dbReference type="EMBL" id="QAOK01000048">
    <property type="protein sequence ID" value="PTQ77809.1"/>
    <property type="molecule type" value="Genomic_DNA"/>
</dbReference>
<accession>A0A2T5I1X1</accession>
<gene>
    <name evidence="1" type="ORF">C8R21_1482</name>
</gene>